<evidence type="ECO:0000256" key="2">
    <source>
        <dbReference type="SAM" id="SignalP"/>
    </source>
</evidence>
<proteinExistence type="predicted"/>
<dbReference type="Gene3D" id="3.10.100.10">
    <property type="entry name" value="Mannose-Binding Protein A, subunit A"/>
    <property type="match status" value="1"/>
</dbReference>
<dbReference type="EMBL" id="JBJQND010000001">
    <property type="protein sequence ID" value="KAL3888740.1"/>
    <property type="molecule type" value="Genomic_DNA"/>
</dbReference>
<feature type="domain" description="C-type lectin" evidence="3">
    <location>
        <begin position="35"/>
        <end position="158"/>
    </location>
</feature>
<evidence type="ECO:0000313" key="4">
    <source>
        <dbReference type="EMBL" id="KAL3888740.1"/>
    </source>
</evidence>
<comment type="caution">
    <text evidence="4">The sequence shown here is derived from an EMBL/GenBank/DDBJ whole genome shotgun (WGS) entry which is preliminary data.</text>
</comment>
<keyword evidence="2" id="KW-0732">Signal</keyword>
<dbReference type="InterPro" id="IPR018378">
    <property type="entry name" value="C-type_lectin_CS"/>
</dbReference>
<dbReference type="SMART" id="SM00034">
    <property type="entry name" value="CLECT"/>
    <property type="match status" value="1"/>
</dbReference>
<evidence type="ECO:0000256" key="1">
    <source>
        <dbReference type="ARBA" id="ARBA00023157"/>
    </source>
</evidence>
<dbReference type="Pfam" id="PF00059">
    <property type="entry name" value="Lectin_C"/>
    <property type="match status" value="1"/>
</dbReference>
<evidence type="ECO:0000313" key="5">
    <source>
        <dbReference type="Proteomes" id="UP001634394"/>
    </source>
</evidence>
<organism evidence="4 5">
    <name type="scientific">Sinanodonta woodiana</name>
    <name type="common">Chinese pond mussel</name>
    <name type="synonym">Anodonta woodiana</name>
    <dbReference type="NCBI Taxonomy" id="1069815"/>
    <lineage>
        <taxon>Eukaryota</taxon>
        <taxon>Metazoa</taxon>
        <taxon>Spiralia</taxon>
        <taxon>Lophotrochozoa</taxon>
        <taxon>Mollusca</taxon>
        <taxon>Bivalvia</taxon>
        <taxon>Autobranchia</taxon>
        <taxon>Heteroconchia</taxon>
        <taxon>Palaeoheterodonta</taxon>
        <taxon>Unionida</taxon>
        <taxon>Unionoidea</taxon>
        <taxon>Unionidae</taxon>
        <taxon>Unioninae</taxon>
        <taxon>Sinanodonta</taxon>
    </lineage>
</organism>
<dbReference type="InterPro" id="IPR016187">
    <property type="entry name" value="CTDL_fold"/>
</dbReference>
<dbReference type="SUPFAM" id="SSF56436">
    <property type="entry name" value="C-type lectin-like"/>
    <property type="match status" value="1"/>
</dbReference>
<protein>
    <recommendedName>
        <fullName evidence="3">C-type lectin domain-containing protein</fullName>
    </recommendedName>
</protein>
<dbReference type="PROSITE" id="PS50041">
    <property type="entry name" value="C_TYPE_LECTIN_2"/>
    <property type="match status" value="1"/>
</dbReference>
<name>A0ABD3XRD6_SINWO</name>
<accession>A0ABD3XRD6</accession>
<dbReference type="PROSITE" id="PS00615">
    <property type="entry name" value="C_TYPE_LECTIN_1"/>
    <property type="match status" value="1"/>
</dbReference>
<gene>
    <name evidence="4" type="ORF">ACJMK2_001100</name>
</gene>
<keyword evidence="5" id="KW-1185">Reference proteome</keyword>
<dbReference type="AlphaFoldDB" id="A0ABD3XRD6"/>
<feature type="chain" id="PRO_5044766945" description="C-type lectin domain-containing protein" evidence="2">
    <location>
        <begin position="25"/>
        <end position="176"/>
    </location>
</feature>
<dbReference type="Proteomes" id="UP001634394">
    <property type="component" value="Unassembled WGS sequence"/>
</dbReference>
<reference evidence="4 5" key="1">
    <citation type="submission" date="2024-11" db="EMBL/GenBank/DDBJ databases">
        <title>Chromosome-level genome assembly of the freshwater bivalve Anodonta woodiana.</title>
        <authorList>
            <person name="Chen X."/>
        </authorList>
    </citation>
    <scope>NUCLEOTIDE SEQUENCE [LARGE SCALE GENOMIC DNA]</scope>
    <source>
        <strain evidence="4">MN2024</strain>
        <tissue evidence="4">Gills</tissue>
    </source>
</reference>
<dbReference type="InterPro" id="IPR001304">
    <property type="entry name" value="C-type_lectin-like"/>
</dbReference>
<dbReference type="InterPro" id="IPR016186">
    <property type="entry name" value="C-type_lectin-like/link_sf"/>
</dbReference>
<dbReference type="CDD" id="cd00037">
    <property type="entry name" value="CLECT"/>
    <property type="match status" value="1"/>
</dbReference>
<dbReference type="PANTHER" id="PTHR22803">
    <property type="entry name" value="MANNOSE, PHOSPHOLIPASE, LECTIN RECEPTOR RELATED"/>
    <property type="match status" value="1"/>
</dbReference>
<evidence type="ECO:0000259" key="3">
    <source>
        <dbReference type="PROSITE" id="PS50041"/>
    </source>
</evidence>
<feature type="signal peptide" evidence="2">
    <location>
        <begin position="1"/>
        <end position="24"/>
    </location>
</feature>
<dbReference type="InterPro" id="IPR050111">
    <property type="entry name" value="C-type_lectin/snaclec_domain"/>
</dbReference>
<sequence length="176" mass="19700">MGNFSVFLSFLIFIVVNLPAGGNAKLSCPRGFELHGLRCYIALDLRASWPKAKEYCTILGGKLAAIASSLEQRVIAEILAKTIGKTSNPLYWLDGSDMLQSSEWRWMGDHGVPAPFSYTNWSPGQPNITNERCLEISYNWQSKWKNAHCWVDKSFICEARAVATEGEIINDILQDP</sequence>
<keyword evidence="1" id="KW-1015">Disulfide bond</keyword>